<dbReference type="PANTHER" id="PTHR43433">
    <property type="entry name" value="HYDROLASE, ALPHA/BETA FOLD FAMILY PROTEIN"/>
    <property type="match status" value="1"/>
</dbReference>
<evidence type="ECO:0000256" key="1">
    <source>
        <dbReference type="SAM" id="MobiDB-lite"/>
    </source>
</evidence>
<dbReference type="PANTHER" id="PTHR43433:SF10">
    <property type="entry name" value="AB HYDROLASE-1 DOMAIN-CONTAINING PROTEIN"/>
    <property type="match status" value="1"/>
</dbReference>
<dbReference type="GO" id="GO:0003824">
    <property type="term" value="F:catalytic activity"/>
    <property type="evidence" value="ECO:0007669"/>
    <property type="project" value="UniProtKB-ARBA"/>
</dbReference>
<accession>A0A2M9CI36</accession>
<organism evidence="3 4">
    <name type="scientific">Diaminobutyricimonas aerilata</name>
    <dbReference type="NCBI Taxonomy" id="1162967"/>
    <lineage>
        <taxon>Bacteria</taxon>
        <taxon>Bacillati</taxon>
        <taxon>Actinomycetota</taxon>
        <taxon>Actinomycetes</taxon>
        <taxon>Micrococcales</taxon>
        <taxon>Microbacteriaceae</taxon>
        <taxon>Diaminobutyricimonas</taxon>
    </lineage>
</organism>
<protein>
    <submittedName>
        <fullName evidence="3">Pimeloyl-ACP methyl ester carboxylesterase</fullName>
    </submittedName>
</protein>
<sequence>MIREFDVPSPHGGTLHGYDTGEGDHVVVWLHGTPNLGTPPRPLFDAAERLDIRFVGYDRPGYGGSTPRPGRDVASAADDVAAIADAVGAARFGVFGHSGGAPHALACAALLPERVTAVVAGASPAPFGADGLDWFAGMAPGSANSLRAAASGRQAKERHEASPGDEDFGFIDADRRALEGEWGWFDEVVGPAQAAGPAALIDDDLAFVAPWGFDVTDIRVPVLFVHGAEDRMVPAAHGAWLASRIPGATWRSVLGEGHVSVLASTGVPALEWLADRARRAPEHGSDPS</sequence>
<comment type="caution">
    <text evidence="3">The sequence shown here is derived from an EMBL/GenBank/DDBJ whole genome shotgun (WGS) entry which is preliminary data.</text>
</comment>
<evidence type="ECO:0000313" key="4">
    <source>
        <dbReference type="Proteomes" id="UP000228758"/>
    </source>
</evidence>
<dbReference type="Gene3D" id="3.40.50.1820">
    <property type="entry name" value="alpha/beta hydrolase"/>
    <property type="match status" value="1"/>
</dbReference>
<dbReference type="PRINTS" id="PR00111">
    <property type="entry name" value="ABHYDROLASE"/>
</dbReference>
<dbReference type="Proteomes" id="UP000228758">
    <property type="component" value="Unassembled WGS sequence"/>
</dbReference>
<gene>
    <name evidence="3" type="ORF">CLV46_1097</name>
</gene>
<dbReference type="RefSeq" id="WP_211282152.1">
    <property type="nucleotide sequence ID" value="NZ_PGFF01000001.1"/>
</dbReference>
<keyword evidence="4" id="KW-1185">Reference proteome</keyword>
<reference evidence="3 4" key="1">
    <citation type="submission" date="2017-11" db="EMBL/GenBank/DDBJ databases">
        <title>Genomic Encyclopedia of Archaeal and Bacterial Type Strains, Phase II (KMG-II): From Individual Species to Whole Genera.</title>
        <authorList>
            <person name="Goeker M."/>
        </authorList>
    </citation>
    <scope>NUCLEOTIDE SEQUENCE [LARGE SCALE GENOMIC DNA]</scope>
    <source>
        <strain evidence="3 4">DSM 27393</strain>
    </source>
</reference>
<dbReference type="InterPro" id="IPR000073">
    <property type="entry name" value="AB_hydrolase_1"/>
</dbReference>
<dbReference type="EMBL" id="PGFF01000001">
    <property type="protein sequence ID" value="PJJ71548.1"/>
    <property type="molecule type" value="Genomic_DNA"/>
</dbReference>
<feature type="domain" description="AB hydrolase-1" evidence="2">
    <location>
        <begin position="26"/>
        <end position="261"/>
    </location>
</feature>
<feature type="region of interest" description="Disordered" evidence="1">
    <location>
        <begin position="147"/>
        <end position="166"/>
    </location>
</feature>
<dbReference type="SUPFAM" id="SSF53474">
    <property type="entry name" value="alpha/beta-Hydrolases"/>
    <property type="match status" value="1"/>
</dbReference>
<name>A0A2M9CI36_9MICO</name>
<dbReference type="InterPro" id="IPR050471">
    <property type="entry name" value="AB_hydrolase"/>
</dbReference>
<proteinExistence type="predicted"/>
<dbReference type="InterPro" id="IPR029058">
    <property type="entry name" value="AB_hydrolase_fold"/>
</dbReference>
<evidence type="ECO:0000313" key="3">
    <source>
        <dbReference type="EMBL" id="PJJ71548.1"/>
    </source>
</evidence>
<dbReference type="AlphaFoldDB" id="A0A2M9CI36"/>
<evidence type="ECO:0000259" key="2">
    <source>
        <dbReference type="Pfam" id="PF00561"/>
    </source>
</evidence>
<dbReference type="Pfam" id="PF00561">
    <property type="entry name" value="Abhydrolase_1"/>
    <property type="match status" value="1"/>
</dbReference>